<dbReference type="InterPro" id="IPR036908">
    <property type="entry name" value="RlpA-like_sf"/>
</dbReference>
<proteinExistence type="inferred from homology"/>
<name>A0A3N4VK44_9PAST</name>
<dbReference type="Pfam" id="PF03330">
    <property type="entry name" value="DPBB_1"/>
    <property type="match status" value="1"/>
</dbReference>
<dbReference type="GO" id="GO:0071555">
    <property type="term" value="P:cell wall organization"/>
    <property type="evidence" value="ECO:0007669"/>
    <property type="project" value="UniProtKB-KW"/>
</dbReference>
<keyword evidence="7" id="KW-1185">Reference proteome</keyword>
<gene>
    <name evidence="3" type="primary">rlpA</name>
    <name evidence="6" type="ORF">EDC46_1143</name>
</gene>
<dbReference type="RefSeq" id="WP_124211310.1">
    <property type="nucleotide sequence ID" value="NZ_CP016615.1"/>
</dbReference>
<comment type="similarity">
    <text evidence="3 4">Belongs to the RlpA family.</text>
</comment>
<protein>
    <recommendedName>
        <fullName evidence="3">Endolytic peptidoglycan transglycosylase RlpA</fullName>
        <ecNumber evidence="3">4.2.2.-</ecNumber>
    </recommendedName>
</protein>
<evidence type="ECO:0000256" key="2">
    <source>
        <dbReference type="ARBA" id="ARBA00023316"/>
    </source>
</evidence>
<dbReference type="GO" id="GO:0009279">
    <property type="term" value="C:cell outer membrane"/>
    <property type="evidence" value="ECO:0007669"/>
    <property type="project" value="TreeGrafter"/>
</dbReference>
<evidence type="ECO:0000256" key="1">
    <source>
        <dbReference type="ARBA" id="ARBA00023239"/>
    </source>
</evidence>
<evidence type="ECO:0000256" key="3">
    <source>
        <dbReference type="HAMAP-Rule" id="MF_02071"/>
    </source>
</evidence>
<dbReference type="HAMAP" id="MF_02071">
    <property type="entry name" value="RlpA"/>
    <property type="match status" value="1"/>
</dbReference>
<organism evidence="6 7">
    <name type="scientific">Vespertiliibacter pulmonis</name>
    <dbReference type="NCBI Taxonomy" id="1443036"/>
    <lineage>
        <taxon>Bacteria</taxon>
        <taxon>Pseudomonadati</taxon>
        <taxon>Pseudomonadota</taxon>
        <taxon>Gammaproteobacteria</taxon>
        <taxon>Pasteurellales</taxon>
        <taxon>Pasteurellaceae</taxon>
        <taxon>Vespertiliibacter</taxon>
    </lineage>
</organism>
<dbReference type="GO" id="GO:0000270">
    <property type="term" value="P:peptidoglycan metabolic process"/>
    <property type="evidence" value="ECO:0007669"/>
    <property type="project" value="UniProtKB-UniRule"/>
</dbReference>
<dbReference type="GO" id="GO:0008932">
    <property type="term" value="F:lytic endotransglycosylase activity"/>
    <property type="evidence" value="ECO:0007669"/>
    <property type="project" value="UniProtKB-UniRule"/>
</dbReference>
<keyword evidence="3" id="KW-0732">Signal</keyword>
<dbReference type="NCBIfam" id="TIGR00413">
    <property type="entry name" value="rlpA"/>
    <property type="match status" value="1"/>
</dbReference>
<dbReference type="PANTHER" id="PTHR34183:SF1">
    <property type="entry name" value="ENDOLYTIC PEPTIDOGLYCAN TRANSGLYCOSYLASE RLPA"/>
    <property type="match status" value="1"/>
</dbReference>
<dbReference type="SUPFAM" id="SSF50685">
    <property type="entry name" value="Barwin-like endoglucanases"/>
    <property type="match status" value="1"/>
</dbReference>
<evidence type="ECO:0000313" key="6">
    <source>
        <dbReference type="EMBL" id="RPE83452.1"/>
    </source>
</evidence>
<dbReference type="AlphaFoldDB" id="A0A3N4VK44"/>
<sequence length="305" mass="33774" precursor="true">MQLSKIISLLLGILIASTSVNTFSAEKQNPSKPSHTQRKAITSTAKKAQNKGQKKTQISTITKQKKSTIVVSSATKKSVSHKKAQVHNNKERKKTNVKKITNKVPSLQKTKTTAKKNTTRHNINIIHNTKKQYGVNGAKLTHVKVINKTYRYREKNKTHTSIDKEKSRLFSQTGIASYYGGMFHGRKTASGEIFNKNAYTAAHKTLALGSYVLVTNLRNGRKVIVRINDRGPFSHNRIIDLSVQAAKEIGMHHTGIAKVKIEAMQVDRQGYISGKGAESLYKLAKNSGLLLKVKGSGKNFAIKAE</sequence>
<dbReference type="PANTHER" id="PTHR34183">
    <property type="entry name" value="ENDOLYTIC PEPTIDOGLYCAN TRANSGLYCOSYLASE RLPA"/>
    <property type="match status" value="1"/>
</dbReference>
<dbReference type="Proteomes" id="UP000281691">
    <property type="component" value="Unassembled WGS sequence"/>
</dbReference>
<keyword evidence="6" id="KW-0449">Lipoprotein</keyword>
<dbReference type="InterPro" id="IPR012997">
    <property type="entry name" value="RplA"/>
</dbReference>
<dbReference type="EMBL" id="RKQP01000003">
    <property type="protein sequence ID" value="RPE83452.1"/>
    <property type="molecule type" value="Genomic_DNA"/>
</dbReference>
<accession>A0A3N4VK44</accession>
<feature type="signal peptide" evidence="3">
    <location>
        <begin position="1"/>
        <end position="24"/>
    </location>
</feature>
<dbReference type="Gene3D" id="2.40.40.10">
    <property type="entry name" value="RlpA-like domain"/>
    <property type="match status" value="1"/>
</dbReference>
<dbReference type="InterPro" id="IPR034718">
    <property type="entry name" value="RlpA"/>
</dbReference>
<feature type="domain" description="RlpA-like protein double-psi beta-barrel" evidence="5">
    <location>
        <begin position="172"/>
        <end position="261"/>
    </location>
</feature>
<dbReference type="OrthoDB" id="9779128at2"/>
<comment type="caution">
    <text evidence="6">The sequence shown here is derived from an EMBL/GenBank/DDBJ whole genome shotgun (WGS) entry which is preliminary data.</text>
</comment>
<dbReference type="InterPro" id="IPR009009">
    <property type="entry name" value="RlpA-like_DPBB"/>
</dbReference>
<evidence type="ECO:0000259" key="5">
    <source>
        <dbReference type="Pfam" id="PF03330"/>
    </source>
</evidence>
<reference evidence="6 7" key="1">
    <citation type="submission" date="2018-11" db="EMBL/GenBank/DDBJ databases">
        <title>Genomic Encyclopedia of Type Strains, Phase IV (KMG-IV): sequencing the most valuable type-strain genomes for metagenomic binning, comparative biology and taxonomic classification.</title>
        <authorList>
            <person name="Goeker M."/>
        </authorList>
    </citation>
    <scope>NUCLEOTIDE SEQUENCE [LARGE SCALE GENOMIC DNA]</scope>
    <source>
        <strain evidence="6 7">DSM 27238</strain>
    </source>
</reference>
<comment type="function">
    <text evidence="3">Lytic transglycosylase with a strong preference for naked glycan strands that lack stem peptides.</text>
</comment>
<feature type="chain" id="PRO_5018341321" description="Endolytic peptidoglycan transglycosylase RlpA" evidence="3">
    <location>
        <begin position="25"/>
        <end position="305"/>
    </location>
</feature>
<dbReference type="CDD" id="cd22268">
    <property type="entry name" value="DPBB_RlpA-like"/>
    <property type="match status" value="1"/>
</dbReference>
<evidence type="ECO:0000313" key="7">
    <source>
        <dbReference type="Proteomes" id="UP000281691"/>
    </source>
</evidence>
<dbReference type="EC" id="4.2.2.-" evidence="3"/>
<keyword evidence="2 3" id="KW-0961">Cell wall biogenesis/degradation</keyword>
<evidence type="ECO:0000256" key="4">
    <source>
        <dbReference type="RuleBase" id="RU003495"/>
    </source>
</evidence>
<keyword evidence="1 3" id="KW-0456">Lyase</keyword>